<evidence type="ECO:0000313" key="1">
    <source>
        <dbReference type="Proteomes" id="UP000887576"/>
    </source>
</evidence>
<organism evidence="1 2">
    <name type="scientific">Panagrolaimus sp. JU765</name>
    <dbReference type="NCBI Taxonomy" id="591449"/>
    <lineage>
        <taxon>Eukaryota</taxon>
        <taxon>Metazoa</taxon>
        <taxon>Ecdysozoa</taxon>
        <taxon>Nematoda</taxon>
        <taxon>Chromadorea</taxon>
        <taxon>Rhabditida</taxon>
        <taxon>Tylenchina</taxon>
        <taxon>Panagrolaimomorpha</taxon>
        <taxon>Panagrolaimoidea</taxon>
        <taxon>Panagrolaimidae</taxon>
        <taxon>Panagrolaimus</taxon>
    </lineage>
</organism>
<dbReference type="WBParaSite" id="JU765_v2.g12093.t1">
    <property type="protein sequence ID" value="JU765_v2.g12093.t1"/>
    <property type="gene ID" value="JU765_v2.g12093"/>
</dbReference>
<accession>A0AC34Q1P7</accession>
<sequence>MENITLLDGGTGHLLSERIAEVLPDFDHPMWSSGIIESHPELVKAVHEEFIAVGSQILFSNTYSLHFRTINEDEIKFIHDLMLENVMILEDLANKWNVKYCISIGPVAVKFHDCSEYSASYLDDGRINDDDIYDHYNVLLQQVQKIKKNFVAFETIPSFIEVKIALKVLQNYPNVKCFLTVVATSIEQTAHGDSIMDIAKIVSGNNQIIAFGVNCSDPRLCLPIAERLSPMLTQKLIMKPNDGRIFDQEQKRYTGDRYDLRQDLAELFKNKVHFIGGCCSVGPDIIQSYQRFLQCGNCVSQF</sequence>
<dbReference type="Proteomes" id="UP000887576">
    <property type="component" value="Unplaced"/>
</dbReference>
<evidence type="ECO:0000313" key="2">
    <source>
        <dbReference type="WBParaSite" id="JU765_v2.g12093.t1"/>
    </source>
</evidence>
<protein>
    <submittedName>
        <fullName evidence="2">Hcy-binding domain-containing protein</fullName>
    </submittedName>
</protein>
<reference evidence="2" key="1">
    <citation type="submission" date="2022-11" db="UniProtKB">
        <authorList>
            <consortium name="WormBaseParasite"/>
        </authorList>
    </citation>
    <scope>IDENTIFICATION</scope>
</reference>
<proteinExistence type="predicted"/>
<name>A0AC34Q1P7_9BILA</name>